<dbReference type="AlphaFoldDB" id="A0A232FBE8"/>
<accession>A0A232FBE8</accession>
<dbReference type="Proteomes" id="UP000215335">
    <property type="component" value="Unassembled WGS sequence"/>
</dbReference>
<comment type="caution">
    <text evidence="3">The sequence shown here is derived from an EMBL/GenBank/DDBJ whole genome shotgun (WGS) entry which is preliminary data.</text>
</comment>
<evidence type="ECO:0000256" key="2">
    <source>
        <dbReference type="SAM" id="SignalP"/>
    </source>
</evidence>
<protein>
    <recommendedName>
        <fullName evidence="5">Osiris 19</fullName>
    </recommendedName>
</protein>
<dbReference type="EMBL" id="NNAY01000498">
    <property type="protein sequence ID" value="OXU27985.1"/>
    <property type="molecule type" value="Genomic_DNA"/>
</dbReference>
<dbReference type="GO" id="GO:0016020">
    <property type="term" value="C:membrane"/>
    <property type="evidence" value="ECO:0007669"/>
    <property type="project" value="TreeGrafter"/>
</dbReference>
<evidence type="ECO:0008006" key="5">
    <source>
        <dbReference type="Google" id="ProtNLM"/>
    </source>
</evidence>
<feature type="transmembrane region" description="Helical" evidence="1">
    <location>
        <begin position="185"/>
        <end position="204"/>
    </location>
</feature>
<keyword evidence="4" id="KW-1185">Reference proteome</keyword>
<dbReference type="PANTHER" id="PTHR21879:SF6">
    <property type="entry name" value="OSIRIS 19, ISOFORM A"/>
    <property type="match status" value="1"/>
</dbReference>
<name>A0A232FBE8_9HYME</name>
<proteinExistence type="predicted"/>
<keyword evidence="2" id="KW-0732">Signal</keyword>
<feature type="transmembrane region" description="Helical" evidence="1">
    <location>
        <begin position="155"/>
        <end position="178"/>
    </location>
</feature>
<dbReference type="STRING" id="543379.A0A232FBE8"/>
<evidence type="ECO:0000313" key="4">
    <source>
        <dbReference type="Proteomes" id="UP000215335"/>
    </source>
</evidence>
<gene>
    <name evidence="3" type="ORF">TSAR_006733</name>
</gene>
<evidence type="ECO:0000256" key="1">
    <source>
        <dbReference type="SAM" id="Phobius"/>
    </source>
</evidence>
<sequence length="252" mass="27816">MNSMARIIVLCAFVALAAAQPAKNEFWKGTSMDAMVEQTKLECSQKNDEISCMKFKILNLLDQLFRKDNFKVSETVEVTRNSYPVDELSGRSLGEGSFLETVRSYLASHDVTFKLPFDSAVKVSSRNIDDDELSFDLKFGEGRAAEARKSKLKKVIIPILVFVLLKAMTLIPLAIGVLGLKAWNALQLSFFSFVVSVGLAIFQLCKKIAADSHAAPIAAHGPWEYQAAQYRSFQEAPEAAAQDLAYSAYAQA</sequence>
<dbReference type="Pfam" id="PF07898">
    <property type="entry name" value="DUF1676"/>
    <property type="match status" value="1"/>
</dbReference>
<organism evidence="3 4">
    <name type="scientific">Trichomalopsis sarcophagae</name>
    <dbReference type="NCBI Taxonomy" id="543379"/>
    <lineage>
        <taxon>Eukaryota</taxon>
        <taxon>Metazoa</taxon>
        <taxon>Ecdysozoa</taxon>
        <taxon>Arthropoda</taxon>
        <taxon>Hexapoda</taxon>
        <taxon>Insecta</taxon>
        <taxon>Pterygota</taxon>
        <taxon>Neoptera</taxon>
        <taxon>Endopterygota</taxon>
        <taxon>Hymenoptera</taxon>
        <taxon>Apocrita</taxon>
        <taxon>Proctotrupomorpha</taxon>
        <taxon>Chalcidoidea</taxon>
        <taxon>Pteromalidae</taxon>
        <taxon>Pteromalinae</taxon>
        <taxon>Trichomalopsis</taxon>
    </lineage>
</organism>
<reference evidence="3 4" key="1">
    <citation type="journal article" date="2017" name="Curr. Biol.">
        <title>The Evolution of Venom by Co-option of Single-Copy Genes.</title>
        <authorList>
            <person name="Martinson E.O."/>
            <person name="Mrinalini"/>
            <person name="Kelkar Y.D."/>
            <person name="Chang C.H."/>
            <person name="Werren J.H."/>
        </authorList>
    </citation>
    <scope>NUCLEOTIDE SEQUENCE [LARGE SCALE GENOMIC DNA]</scope>
    <source>
        <strain evidence="3 4">Alberta</strain>
        <tissue evidence="3">Whole body</tissue>
    </source>
</reference>
<keyword evidence="1" id="KW-1133">Transmembrane helix</keyword>
<evidence type="ECO:0000313" key="3">
    <source>
        <dbReference type="EMBL" id="OXU27985.1"/>
    </source>
</evidence>
<dbReference type="PANTHER" id="PTHR21879">
    <property type="entry name" value="FI03362P-RELATED-RELATED"/>
    <property type="match status" value="1"/>
</dbReference>
<dbReference type="OrthoDB" id="6622845at2759"/>
<keyword evidence="1" id="KW-0812">Transmembrane</keyword>
<feature type="signal peptide" evidence="2">
    <location>
        <begin position="1"/>
        <end position="19"/>
    </location>
</feature>
<feature type="chain" id="PRO_5011283891" description="Osiris 19" evidence="2">
    <location>
        <begin position="20"/>
        <end position="252"/>
    </location>
</feature>
<keyword evidence="1" id="KW-0472">Membrane</keyword>
<dbReference type="InterPro" id="IPR012464">
    <property type="entry name" value="DUF1676"/>
</dbReference>